<name>A0A0A3ZN86_9GAMM</name>
<evidence type="ECO:0000313" key="5">
    <source>
        <dbReference type="EMBL" id="KGT87198.1"/>
    </source>
</evidence>
<proteinExistence type="inferred from homology"/>
<dbReference type="PANTHER" id="PTHR30203:SF30">
    <property type="entry name" value="OUTER MEMBRANE PROTEIN-RELATED"/>
    <property type="match status" value="1"/>
</dbReference>
<dbReference type="InterPro" id="IPR010131">
    <property type="entry name" value="MdtP/NodT-like"/>
</dbReference>
<protein>
    <recommendedName>
        <fullName evidence="7">Transporter</fullName>
    </recommendedName>
</protein>
<keyword evidence="3" id="KW-0175">Coiled coil</keyword>
<feature type="signal peptide" evidence="4">
    <location>
        <begin position="1"/>
        <end position="25"/>
    </location>
</feature>
<keyword evidence="4" id="KW-0732">Signal</keyword>
<feature type="chain" id="PRO_5002018447" description="Transporter" evidence="4">
    <location>
        <begin position="26"/>
        <end position="442"/>
    </location>
</feature>
<evidence type="ECO:0008006" key="7">
    <source>
        <dbReference type="Google" id="ProtNLM"/>
    </source>
</evidence>
<dbReference type="InterPro" id="IPR003423">
    <property type="entry name" value="OMP_efflux"/>
</dbReference>
<feature type="coiled-coil region" evidence="3">
    <location>
        <begin position="200"/>
        <end position="234"/>
    </location>
</feature>
<dbReference type="GO" id="GO:0015562">
    <property type="term" value="F:efflux transmembrane transporter activity"/>
    <property type="evidence" value="ECO:0007669"/>
    <property type="project" value="InterPro"/>
</dbReference>
<dbReference type="AlphaFoldDB" id="A0A0A3ZN86"/>
<keyword evidence="6" id="KW-1185">Reference proteome</keyword>
<evidence type="ECO:0000256" key="3">
    <source>
        <dbReference type="SAM" id="Coils"/>
    </source>
</evidence>
<dbReference type="PROSITE" id="PS51257">
    <property type="entry name" value="PROKAR_LIPOPROTEIN"/>
    <property type="match status" value="1"/>
</dbReference>
<comment type="caution">
    <text evidence="5">The sequence shown here is derived from an EMBL/GenBank/DDBJ whole genome shotgun (WGS) entry which is preliminary data.</text>
</comment>
<dbReference type="OrthoDB" id="8683954at2"/>
<dbReference type="STRING" id="371042.NG99_23500"/>
<dbReference type="SUPFAM" id="SSF56954">
    <property type="entry name" value="Outer membrane efflux proteins (OEP)"/>
    <property type="match status" value="1"/>
</dbReference>
<dbReference type="eggNOG" id="COG1538">
    <property type="taxonomic scope" value="Bacteria"/>
</dbReference>
<dbReference type="EMBL" id="JRUQ01000076">
    <property type="protein sequence ID" value="KGT87198.1"/>
    <property type="molecule type" value="Genomic_DNA"/>
</dbReference>
<organism evidence="5 6">
    <name type="scientific">Erwinia typographi</name>
    <dbReference type="NCBI Taxonomy" id="371042"/>
    <lineage>
        <taxon>Bacteria</taxon>
        <taxon>Pseudomonadati</taxon>
        <taxon>Pseudomonadota</taxon>
        <taxon>Gammaproteobacteria</taxon>
        <taxon>Enterobacterales</taxon>
        <taxon>Erwiniaceae</taxon>
        <taxon>Erwinia</taxon>
    </lineage>
</organism>
<dbReference type="Gene3D" id="1.20.1600.10">
    <property type="entry name" value="Outer membrane efflux proteins (OEP)"/>
    <property type="match status" value="1"/>
</dbReference>
<dbReference type="RefSeq" id="WP_034898414.1">
    <property type="nucleotide sequence ID" value="NZ_JRUQ01000076.1"/>
</dbReference>
<comment type="similarity">
    <text evidence="2">Belongs to the outer membrane factor (OMF) (TC 1.B.17) family.</text>
</comment>
<evidence type="ECO:0000256" key="1">
    <source>
        <dbReference type="ARBA" id="ARBA00004459"/>
    </source>
</evidence>
<gene>
    <name evidence="5" type="ORF">NG99_23500</name>
</gene>
<dbReference type="Pfam" id="PF02321">
    <property type="entry name" value="OEP"/>
    <property type="match status" value="2"/>
</dbReference>
<accession>A0A0A3ZN86</accession>
<sequence length="442" mass="48673">MRIFKPYLKVPLFCGGLFCSVAACAALPGSDAAHCSTASDSKAWLKNTISDALVYSSELKGAAAGVSSAQFSMEAEKGQRWPQLRAGLGTPIRNFGHGIENKNQSSPSDTSASLNMVTTLYDFGKIASSIERAGKSLEVAQESENAQRNQVAAVTLTSLMELQEYQQEVEIARRWEIRMAQLVAMMGEITLHDRGRKSELVQAQAKLLQAQTEVQRMESRIRTVQLKLSRLTGRDITLPACLRWEENSISKAAAFSGLEDHVLLRLAKAEIASEVASESAAKAARYPTLNWVVSKNTAKNSIGQENAWYTGVEVSWNLFTGGSASAMQKAAAGRITVSQMKYETQLRELVYQLNEYLFDRDALLSRAQEYAKLAITSDSVRKMFYEQWSSLGKRSLLDLLTAENDYFNHQISATSTLFSAYRANAGVLVTSSLLLEWLNGTS</sequence>
<evidence type="ECO:0000256" key="2">
    <source>
        <dbReference type="ARBA" id="ARBA00007613"/>
    </source>
</evidence>
<reference evidence="5 6" key="1">
    <citation type="submission" date="2014-10" db="EMBL/GenBank/DDBJ databases">
        <title>Genome sequence of Erwinia typographi M043b.</title>
        <authorList>
            <person name="Chan K.-G."/>
            <person name="Tan W.-S."/>
        </authorList>
    </citation>
    <scope>NUCLEOTIDE SEQUENCE [LARGE SCALE GENOMIC DNA]</scope>
    <source>
        <strain evidence="5 6">M043b</strain>
    </source>
</reference>
<dbReference type="PANTHER" id="PTHR30203">
    <property type="entry name" value="OUTER MEMBRANE CATION EFFLUX PROTEIN"/>
    <property type="match status" value="1"/>
</dbReference>
<evidence type="ECO:0000313" key="6">
    <source>
        <dbReference type="Proteomes" id="UP000030351"/>
    </source>
</evidence>
<comment type="subcellular location">
    <subcellularLocation>
        <location evidence="1">Cell outer membrane</location>
        <topology evidence="1">Lipid-anchor</topology>
    </subcellularLocation>
</comment>
<dbReference type="Proteomes" id="UP000030351">
    <property type="component" value="Unassembled WGS sequence"/>
</dbReference>
<evidence type="ECO:0000256" key="4">
    <source>
        <dbReference type="SAM" id="SignalP"/>
    </source>
</evidence>